<evidence type="ECO:0000313" key="3">
    <source>
        <dbReference type="Proteomes" id="UP000008281"/>
    </source>
</evidence>
<accession>E3MMH4</accession>
<dbReference type="Proteomes" id="UP000008281">
    <property type="component" value="Unassembled WGS sequence"/>
</dbReference>
<evidence type="ECO:0000313" key="2">
    <source>
        <dbReference type="EMBL" id="EFP05006.1"/>
    </source>
</evidence>
<feature type="compositionally biased region" description="Basic and acidic residues" evidence="1">
    <location>
        <begin position="36"/>
        <end position="57"/>
    </location>
</feature>
<evidence type="ECO:0000256" key="1">
    <source>
        <dbReference type="SAM" id="MobiDB-lite"/>
    </source>
</evidence>
<dbReference type="GeneID" id="9798077"/>
<dbReference type="HOGENOM" id="CLU_1961632_0_0_1"/>
<keyword evidence="3" id="KW-1185">Reference proteome</keyword>
<feature type="region of interest" description="Disordered" evidence="1">
    <location>
        <begin position="36"/>
        <end position="72"/>
    </location>
</feature>
<reference evidence="2" key="1">
    <citation type="submission" date="2007-07" db="EMBL/GenBank/DDBJ databases">
        <title>PCAP assembly of the Caenorhabditis remanei genome.</title>
        <authorList>
            <consortium name="The Caenorhabditis remanei Sequencing Consortium"/>
            <person name="Wilson R.K."/>
        </authorList>
    </citation>
    <scope>NUCLEOTIDE SEQUENCE [LARGE SCALE GENOMIC DNA]</scope>
    <source>
        <strain evidence="2">PB4641</strain>
    </source>
</reference>
<organism evidence="3">
    <name type="scientific">Caenorhabditis remanei</name>
    <name type="common">Caenorhabditis vulgaris</name>
    <dbReference type="NCBI Taxonomy" id="31234"/>
    <lineage>
        <taxon>Eukaryota</taxon>
        <taxon>Metazoa</taxon>
        <taxon>Ecdysozoa</taxon>
        <taxon>Nematoda</taxon>
        <taxon>Chromadorea</taxon>
        <taxon>Rhabditida</taxon>
        <taxon>Rhabditina</taxon>
        <taxon>Rhabditomorpha</taxon>
        <taxon>Rhabditoidea</taxon>
        <taxon>Rhabditidae</taxon>
        <taxon>Peloderinae</taxon>
        <taxon>Caenorhabditis</taxon>
    </lineage>
</organism>
<gene>
    <name evidence="2" type="ORF">CRE_03233</name>
</gene>
<dbReference type="KEGG" id="crq:GCK72_023455"/>
<dbReference type="InParanoid" id="E3MMH4"/>
<dbReference type="CTD" id="9798077"/>
<dbReference type="EMBL" id="DS268457">
    <property type="protein sequence ID" value="EFP05006.1"/>
    <property type="molecule type" value="Genomic_DNA"/>
</dbReference>
<proteinExistence type="predicted"/>
<dbReference type="eggNOG" id="KOG1041">
    <property type="taxonomic scope" value="Eukaryota"/>
</dbReference>
<dbReference type="RefSeq" id="XP_003102619.2">
    <property type="nucleotide sequence ID" value="XM_003102571.2"/>
</dbReference>
<dbReference type="AlphaFoldDB" id="E3MMH4"/>
<dbReference type="STRING" id="31234.E3MMH4"/>
<sequence length="128" mass="13844">MEEVLVGGYGGIETTRETPVEAMELEVIQEIGGYRRNESRGSCGGRDESRGRRDSYDSRQSGGDSSGPDYNAQEVAEVEKAVRDNKNLVNTFDQVLKGIFVEAIHLNGSSKIICVAGVSEVTAESTNL</sequence>
<name>E3MMH4_CAERE</name>
<protein>
    <submittedName>
        <fullName evidence="2">Uncharacterized protein</fullName>
    </submittedName>
</protein>
<feature type="compositionally biased region" description="Low complexity" evidence="1">
    <location>
        <begin position="58"/>
        <end position="67"/>
    </location>
</feature>